<dbReference type="CDD" id="cd00590">
    <property type="entry name" value="RRM_SF"/>
    <property type="match status" value="1"/>
</dbReference>
<dbReference type="GO" id="GO:0003729">
    <property type="term" value="F:mRNA binding"/>
    <property type="evidence" value="ECO:0007669"/>
    <property type="project" value="TreeGrafter"/>
</dbReference>
<proteinExistence type="predicted"/>
<dbReference type="PANTHER" id="PTHR48025:SF6">
    <property type="entry name" value="RRM DOMAIN-CONTAINING PROTEIN"/>
    <property type="match status" value="1"/>
</dbReference>
<gene>
    <name evidence="5" type="ORF">FNV43_RR10154</name>
</gene>
<accession>A0A8K0HBQ4</accession>
<dbReference type="Proteomes" id="UP000796880">
    <property type="component" value="Unassembled WGS sequence"/>
</dbReference>
<feature type="domain" description="RRM" evidence="4">
    <location>
        <begin position="189"/>
        <end position="267"/>
    </location>
</feature>
<keyword evidence="6" id="KW-1185">Reference proteome</keyword>
<dbReference type="InterPro" id="IPR000504">
    <property type="entry name" value="RRM_dom"/>
</dbReference>
<evidence type="ECO:0000313" key="5">
    <source>
        <dbReference type="EMBL" id="KAF3449426.1"/>
    </source>
</evidence>
<dbReference type="SUPFAM" id="SSF54928">
    <property type="entry name" value="RNA-binding domain, RBD"/>
    <property type="match status" value="1"/>
</dbReference>
<dbReference type="AlphaFoldDB" id="A0A8K0HBQ4"/>
<evidence type="ECO:0000256" key="3">
    <source>
        <dbReference type="SAM" id="MobiDB-lite"/>
    </source>
</evidence>
<protein>
    <recommendedName>
        <fullName evidence="4">RRM domain-containing protein</fullName>
    </recommendedName>
</protein>
<reference evidence="5" key="1">
    <citation type="submission" date="2020-03" db="EMBL/GenBank/DDBJ databases">
        <title>A high-quality chromosome-level genome assembly of a woody plant with both climbing and erect habits, Rhamnella rubrinervis.</title>
        <authorList>
            <person name="Lu Z."/>
            <person name="Yang Y."/>
            <person name="Zhu X."/>
            <person name="Sun Y."/>
        </authorList>
    </citation>
    <scope>NUCLEOTIDE SEQUENCE</scope>
    <source>
        <strain evidence="5">BYM</strain>
        <tissue evidence="5">Leaf</tissue>
    </source>
</reference>
<feature type="compositionally biased region" description="Acidic residues" evidence="3">
    <location>
        <begin position="278"/>
        <end position="289"/>
    </location>
</feature>
<dbReference type="SMART" id="SM00360">
    <property type="entry name" value="RRM"/>
    <property type="match status" value="2"/>
</dbReference>
<feature type="region of interest" description="Disordered" evidence="3">
    <location>
        <begin position="266"/>
        <end position="289"/>
    </location>
</feature>
<dbReference type="PROSITE" id="PS50102">
    <property type="entry name" value="RRM"/>
    <property type="match status" value="2"/>
</dbReference>
<evidence type="ECO:0000313" key="6">
    <source>
        <dbReference type="Proteomes" id="UP000796880"/>
    </source>
</evidence>
<comment type="caution">
    <text evidence="5">The sequence shown here is derived from an EMBL/GenBank/DDBJ whole genome shotgun (WGS) entry which is preliminary data.</text>
</comment>
<name>A0A8K0HBQ4_9ROSA</name>
<dbReference type="GO" id="GO:1901259">
    <property type="term" value="P:chloroplast rRNA processing"/>
    <property type="evidence" value="ECO:0007669"/>
    <property type="project" value="TreeGrafter"/>
</dbReference>
<organism evidence="5 6">
    <name type="scientific">Rhamnella rubrinervis</name>
    <dbReference type="NCBI Taxonomy" id="2594499"/>
    <lineage>
        <taxon>Eukaryota</taxon>
        <taxon>Viridiplantae</taxon>
        <taxon>Streptophyta</taxon>
        <taxon>Embryophyta</taxon>
        <taxon>Tracheophyta</taxon>
        <taxon>Spermatophyta</taxon>
        <taxon>Magnoliopsida</taxon>
        <taxon>eudicotyledons</taxon>
        <taxon>Gunneridae</taxon>
        <taxon>Pentapetalae</taxon>
        <taxon>rosids</taxon>
        <taxon>fabids</taxon>
        <taxon>Rosales</taxon>
        <taxon>Rhamnaceae</taxon>
        <taxon>rhamnoid group</taxon>
        <taxon>Rhamneae</taxon>
        <taxon>Rhamnella</taxon>
    </lineage>
</organism>
<dbReference type="GO" id="GO:0009535">
    <property type="term" value="C:chloroplast thylakoid membrane"/>
    <property type="evidence" value="ECO:0007669"/>
    <property type="project" value="TreeGrafter"/>
</dbReference>
<sequence>MAALEAALSLCSVYSSPSSSSTKFYTLPKPFLYSLKLHTSISAPPLSQNFLSCPPSPILNSPTRRLCFELSCAVQEIVVEEKPEQTQLSNQKRKLCVINLPWSLTVVDIKNLFGECGTVTDVEIIKHQNGRSRGFAFVTMASPEEAQAVIDKFHSYEVSGRSIRIEFAKRFKKPSPPNSPGPQPGETRHKLYVSNLGWKVRSSHLREFFSANFKPVAARVVFDAPSGRSAGYGFVSFATKEEAEEAISTLDGKELMGRPLRLKFSEKNVDNYGSQKEEPDDSEGQPEES</sequence>
<dbReference type="InterPro" id="IPR012677">
    <property type="entry name" value="Nucleotide-bd_a/b_plait_sf"/>
</dbReference>
<dbReference type="OrthoDB" id="439808at2759"/>
<dbReference type="Gene3D" id="3.30.70.330">
    <property type="match status" value="2"/>
</dbReference>
<dbReference type="InterPro" id="IPR035979">
    <property type="entry name" value="RBD_domain_sf"/>
</dbReference>
<evidence type="ECO:0000259" key="4">
    <source>
        <dbReference type="PROSITE" id="PS50102"/>
    </source>
</evidence>
<dbReference type="Pfam" id="PF00076">
    <property type="entry name" value="RRM_1"/>
    <property type="match status" value="2"/>
</dbReference>
<dbReference type="EMBL" id="VOIH02000004">
    <property type="protein sequence ID" value="KAF3449426.1"/>
    <property type="molecule type" value="Genomic_DNA"/>
</dbReference>
<dbReference type="InterPro" id="IPR050502">
    <property type="entry name" value="Euk_RNA-bind_prot"/>
</dbReference>
<dbReference type="PANTHER" id="PTHR48025">
    <property type="entry name" value="OS02G0815200 PROTEIN"/>
    <property type="match status" value="1"/>
</dbReference>
<keyword evidence="1 2" id="KW-0694">RNA-binding</keyword>
<evidence type="ECO:0000256" key="1">
    <source>
        <dbReference type="ARBA" id="ARBA00022884"/>
    </source>
</evidence>
<evidence type="ECO:0000256" key="2">
    <source>
        <dbReference type="PROSITE-ProRule" id="PRU00176"/>
    </source>
</evidence>
<feature type="domain" description="RRM" evidence="4">
    <location>
        <begin position="93"/>
        <end position="170"/>
    </location>
</feature>